<dbReference type="EMBL" id="AUBJ02000001">
    <property type="protein sequence ID" value="MCP2329869.1"/>
    <property type="molecule type" value="Genomic_DNA"/>
</dbReference>
<feature type="transmembrane region" description="Helical" evidence="5">
    <location>
        <begin position="208"/>
        <end position="227"/>
    </location>
</feature>
<feature type="transmembrane region" description="Helical" evidence="5">
    <location>
        <begin position="408"/>
        <end position="432"/>
    </location>
</feature>
<feature type="transmembrane region" description="Helical" evidence="5">
    <location>
        <begin position="112"/>
        <end position="130"/>
    </location>
</feature>
<keyword evidence="3 5" id="KW-1133">Transmembrane helix</keyword>
<feature type="transmembrane region" description="Helical" evidence="5">
    <location>
        <begin position="307"/>
        <end position="329"/>
    </location>
</feature>
<dbReference type="PRINTS" id="PR01036">
    <property type="entry name" value="TCRTETB"/>
</dbReference>
<keyword evidence="4 5" id="KW-0472">Membrane</keyword>
<evidence type="ECO:0000256" key="2">
    <source>
        <dbReference type="ARBA" id="ARBA00022692"/>
    </source>
</evidence>
<feature type="transmembrane region" description="Helical" evidence="5">
    <location>
        <begin position="54"/>
        <end position="71"/>
    </location>
</feature>
<dbReference type="PANTHER" id="PTHR42718">
    <property type="entry name" value="MAJOR FACILITATOR SUPERFAMILY MULTIDRUG TRANSPORTER MFSC"/>
    <property type="match status" value="1"/>
</dbReference>
<dbReference type="Proteomes" id="UP000791080">
    <property type="component" value="Unassembled WGS sequence"/>
</dbReference>
<dbReference type="Gene3D" id="1.20.1720.10">
    <property type="entry name" value="Multidrug resistance protein D"/>
    <property type="match status" value="1"/>
</dbReference>
<comment type="caution">
    <text evidence="7">The sequence shown here is derived from an EMBL/GenBank/DDBJ whole genome shotgun (WGS) entry which is preliminary data.</text>
</comment>
<evidence type="ECO:0000313" key="7">
    <source>
        <dbReference type="EMBL" id="MCP2329869.1"/>
    </source>
</evidence>
<keyword evidence="8" id="KW-1185">Reference proteome</keyword>
<evidence type="ECO:0000256" key="1">
    <source>
        <dbReference type="ARBA" id="ARBA00004651"/>
    </source>
</evidence>
<evidence type="ECO:0000256" key="4">
    <source>
        <dbReference type="ARBA" id="ARBA00023136"/>
    </source>
</evidence>
<feature type="transmembrane region" description="Helical" evidence="5">
    <location>
        <begin position="83"/>
        <end position="106"/>
    </location>
</feature>
<proteinExistence type="predicted"/>
<protein>
    <submittedName>
        <fullName evidence="7">Drug resistance transporter, EmrB/QacA subfamily</fullName>
    </submittedName>
</protein>
<keyword evidence="2 5" id="KW-0812">Transmembrane</keyword>
<sequence>MSNTARSSSPPRGRWAAFAVVLVAVFMDLVDGTMVSVALPRVQADLQATDAEVQWIVAAYLLAFALGMIPGGRLGDVHGRRRVFLVGTALFVLSSVVCGAAASGGVLVAGRVAQGLGAALMVPQAMALIVQVFGPEERPRAFVVYGAVLSLANVGGPLLGALFLHVDPLGLGWRGLFYVNVPIGLLALLGALRWMPESRSSEVRRVDLLGLALLVAATSAVMVPLVQGREAGWPWWTVALAVLAVPLFAAFHRSQRRRGLGEDALVPPALLRRRSFTVGLVVMFAVYSVLSSLFVVLHYALQLGLGWTPMGAALVVVGFPLGVLATTSIAQRYAQVAGRRLVQVGLSVICLATAGLALALGDVARSGGAWTIALPIAVMGLGMGLCVSILTSIALVEVPARDAGAGSGVANAVLQCGGAFGVAVVGTLYFGLLTAGSAPASDHLGAAAAALGYHLVVLVVSLALTPFLPRSAVASVEGAEEVPPVTERSATG</sequence>
<evidence type="ECO:0000313" key="8">
    <source>
        <dbReference type="Proteomes" id="UP000791080"/>
    </source>
</evidence>
<dbReference type="CDD" id="cd17321">
    <property type="entry name" value="MFS_MMR_MDR_like"/>
    <property type="match status" value="1"/>
</dbReference>
<dbReference type="Pfam" id="PF07690">
    <property type="entry name" value="MFS_1"/>
    <property type="match status" value="1"/>
</dbReference>
<reference evidence="7 8" key="1">
    <citation type="submission" date="2022-06" db="EMBL/GenBank/DDBJ databases">
        <title>Genomic Encyclopedia of Type Strains, Phase I: the one thousand microbial genomes (KMG-I) project.</title>
        <authorList>
            <person name="Kyrpides N."/>
        </authorList>
    </citation>
    <scope>NUCLEOTIDE SEQUENCE [LARGE SCALE GENOMIC DNA]</scope>
    <source>
        <strain evidence="7 8">DSM 43889</strain>
    </source>
</reference>
<feature type="transmembrane region" description="Helical" evidence="5">
    <location>
        <begin position="444"/>
        <end position="464"/>
    </location>
</feature>
<dbReference type="SUPFAM" id="SSF103473">
    <property type="entry name" value="MFS general substrate transporter"/>
    <property type="match status" value="1"/>
</dbReference>
<feature type="transmembrane region" description="Helical" evidence="5">
    <location>
        <begin position="233"/>
        <end position="251"/>
    </location>
</feature>
<dbReference type="Gene3D" id="1.20.1250.20">
    <property type="entry name" value="MFS general substrate transporter like domains"/>
    <property type="match status" value="1"/>
</dbReference>
<dbReference type="PROSITE" id="PS50850">
    <property type="entry name" value="MFS"/>
    <property type="match status" value="1"/>
</dbReference>
<comment type="subcellular location">
    <subcellularLocation>
        <location evidence="1">Cell membrane</location>
        <topology evidence="1">Multi-pass membrane protein</topology>
    </subcellularLocation>
</comment>
<organism evidence="7 8">
    <name type="scientific">Actinoalloteichus caeruleus DSM 43889</name>
    <dbReference type="NCBI Taxonomy" id="1120930"/>
    <lineage>
        <taxon>Bacteria</taxon>
        <taxon>Bacillati</taxon>
        <taxon>Actinomycetota</taxon>
        <taxon>Actinomycetes</taxon>
        <taxon>Pseudonocardiales</taxon>
        <taxon>Pseudonocardiaceae</taxon>
        <taxon>Actinoalloteichus</taxon>
        <taxon>Actinoalloteichus cyanogriseus</taxon>
    </lineage>
</organism>
<feature type="transmembrane region" description="Helical" evidence="5">
    <location>
        <begin position="341"/>
        <end position="360"/>
    </location>
</feature>
<feature type="domain" description="Major facilitator superfamily (MFS) profile" evidence="6">
    <location>
        <begin position="17"/>
        <end position="472"/>
    </location>
</feature>
<dbReference type="InterPro" id="IPR011701">
    <property type="entry name" value="MFS"/>
</dbReference>
<feature type="transmembrane region" description="Helical" evidence="5">
    <location>
        <begin position="142"/>
        <end position="164"/>
    </location>
</feature>
<evidence type="ECO:0000259" key="6">
    <source>
        <dbReference type="PROSITE" id="PS50850"/>
    </source>
</evidence>
<dbReference type="RefSeq" id="WP_026418712.1">
    <property type="nucleotide sequence ID" value="NZ_AUBJ02000001.1"/>
</dbReference>
<accession>A0ABT1JC46</accession>
<dbReference type="PANTHER" id="PTHR42718:SF39">
    <property type="entry name" value="ACTINORHODIN TRANSPORTER-RELATED"/>
    <property type="match status" value="1"/>
</dbReference>
<evidence type="ECO:0000256" key="5">
    <source>
        <dbReference type="SAM" id="Phobius"/>
    </source>
</evidence>
<dbReference type="InterPro" id="IPR036259">
    <property type="entry name" value="MFS_trans_sf"/>
</dbReference>
<name>A0ABT1JC46_ACTCY</name>
<dbReference type="InterPro" id="IPR020846">
    <property type="entry name" value="MFS_dom"/>
</dbReference>
<feature type="transmembrane region" description="Helical" evidence="5">
    <location>
        <begin position="278"/>
        <end position="301"/>
    </location>
</feature>
<evidence type="ECO:0000256" key="3">
    <source>
        <dbReference type="ARBA" id="ARBA00022989"/>
    </source>
</evidence>
<feature type="transmembrane region" description="Helical" evidence="5">
    <location>
        <begin position="372"/>
        <end position="396"/>
    </location>
</feature>
<gene>
    <name evidence="7" type="ORF">G443_000139</name>
</gene>
<feature type="transmembrane region" description="Helical" evidence="5">
    <location>
        <begin position="176"/>
        <end position="196"/>
    </location>
</feature>